<dbReference type="InterPro" id="IPR000836">
    <property type="entry name" value="PRTase_dom"/>
</dbReference>
<dbReference type="GO" id="GO:0004845">
    <property type="term" value="F:uracil phosphoribosyltransferase activity"/>
    <property type="evidence" value="ECO:0007669"/>
    <property type="project" value="UniProtKB-EC"/>
</dbReference>
<comment type="pathway">
    <text evidence="2">Pyrimidine metabolism; UMP biosynthesis via salvage pathway; UMP from uracil: step 1/1.</text>
</comment>
<keyword evidence="6" id="KW-0328">Glycosyltransferase</keyword>
<feature type="non-terminal residue" evidence="12">
    <location>
        <position position="1"/>
    </location>
</feature>
<evidence type="ECO:0000256" key="2">
    <source>
        <dbReference type="ARBA" id="ARBA00005180"/>
    </source>
</evidence>
<evidence type="ECO:0000256" key="1">
    <source>
        <dbReference type="ARBA" id="ARBA00001946"/>
    </source>
</evidence>
<evidence type="ECO:0000256" key="9">
    <source>
        <dbReference type="ARBA" id="ARBA00023134"/>
    </source>
</evidence>
<organism evidence="12">
    <name type="scientific">marine metagenome</name>
    <dbReference type="NCBI Taxonomy" id="408172"/>
    <lineage>
        <taxon>unclassified sequences</taxon>
        <taxon>metagenomes</taxon>
        <taxon>ecological metagenomes</taxon>
    </lineage>
</organism>
<dbReference type="GO" id="GO:0005525">
    <property type="term" value="F:GTP binding"/>
    <property type="evidence" value="ECO:0007669"/>
    <property type="project" value="UniProtKB-KW"/>
</dbReference>
<evidence type="ECO:0000256" key="3">
    <source>
        <dbReference type="ARBA" id="ARBA00009516"/>
    </source>
</evidence>
<sequence length="207" mass="21952">VFTLVDHPVVAAWTDRLRSDGTGTEEFRRLLGQIGQLLVGPATTELPTRLVTIETPLVETTGRELQGGTPVVVSVLRAGNGLLDGVLRILSDANVGFIGLVRDHETFEAAEYLVNLPTLADRHVLVVDPMLATGHSAVAALDRVAAEDPESITLMCVVAAPEGVERVAKYHPKVRVVAAALDEGLNELGYITPGLGDAGDRLYGTLS</sequence>
<dbReference type="GO" id="GO:0044206">
    <property type="term" value="P:UMP salvage"/>
    <property type="evidence" value="ECO:0007669"/>
    <property type="project" value="UniProtKB-UniPathway"/>
</dbReference>
<dbReference type="AlphaFoldDB" id="A0A381SXN9"/>
<dbReference type="InterPro" id="IPR029057">
    <property type="entry name" value="PRTase-like"/>
</dbReference>
<accession>A0A381SXN9</accession>
<dbReference type="CDD" id="cd06223">
    <property type="entry name" value="PRTases_typeI"/>
    <property type="match status" value="1"/>
</dbReference>
<proteinExistence type="inferred from homology"/>
<keyword evidence="7" id="KW-0808">Transferase</keyword>
<gene>
    <name evidence="12" type="ORF">METZ01_LOCUS61626</name>
</gene>
<dbReference type="EMBL" id="UINC01003728">
    <property type="protein sequence ID" value="SVA08772.1"/>
    <property type="molecule type" value="Genomic_DNA"/>
</dbReference>
<dbReference type="NCBIfam" id="NF001097">
    <property type="entry name" value="PRK00129.1"/>
    <property type="match status" value="1"/>
</dbReference>
<dbReference type="EC" id="2.4.2.9" evidence="4"/>
<evidence type="ECO:0000313" key="12">
    <source>
        <dbReference type="EMBL" id="SVA08772.1"/>
    </source>
</evidence>
<evidence type="ECO:0000256" key="5">
    <source>
        <dbReference type="ARBA" id="ARBA00022533"/>
    </source>
</evidence>
<evidence type="ECO:0000256" key="7">
    <source>
        <dbReference type="ARBA" id="ARBA00022679"/>
    </source>
</evidence>
<name>A0A381SXN9_9ZZZZ</name>
<dbReference type="NCBIfam" id="TIGR01091">
    <property type="entry name" value="upp"/>
    <property type="match status" value="1"/>
</dbReference>
<dbReference type="InterPro" id="IPR005765">
    <property type="entry name" value="UPRT"/>
</dbReference>
<evidence type="ECO:0000256" key="10">
    <source>
        <dbReference type="ARBA" id="ARBA00031082"/>
    </source>
</evidence>
<keyword evidence="9" id="KW-0342">GTP-binding</keyword>
<dbReference type="Pfam" id="PF14681">
    <property type="entry name" value="UPRTase"/>
    <property type="match status" value="1"/>
</dbReference>
<dbReference type="UniPathway" id="UPA00574">
    <property type="reaction ID" value="UER00636"/>
</dbReference>
<evidence type="ECO:0000256" key="8">
    <source>
        <dbReference type="ARBA" id="ARBA00022741"/>
    </source>
</evidence>
<comment type="cofactor">
    <cofactor evidence="1">
        <name>Mg(2+)</name>
        <dbReference type="ChEBI" id="CHEBI:18420"/>
    </cofactor>
</comment>
<keyword evidence="5" id="KW-0021">Allosteric enzyme</keyword>
<comment type="similarity">
    <text evidence="3">Belongs to the UPRTase family.</text>
</comment>
<feature type="domain" description="Phosphoribosyltransferase" evidence="11">
    <location>
        <begin position="5"/>
        <end position="205"/>
    </location>
</feature>
<dbReference type="SUPFAM" id="SSF53271">
    <property type="entry name" value="PRTase-like"/>
    <property type="match status" value="1"/>
</dbReference>
<dbReference type="Gene3D" id="3.40.50.2020">
    <property type="match status" value="1"/>
</dbReference>
<evidence type="ECO:0000256" key="4">
    <source>
        <dbReference type="ARBA" id="ARBA00011894"/>
    </source>
</evidence>
<keyword evidence="8" id="KW-0547">Nucleotide-binding</keyword>
<evidence type="ECO:0000259" key="11">
    <source>
        <dbReference type="Pfam" id="PF14681"/>
    </source>
</evidence>
<evidence type="ECO:0000256" key="6">
    <source>
        <dbReference type="ARBA" id="ARBA00022676"/>
    </source>
</evidence>
<reference evidence="12" key="1">
    <citation type="submission" date="2018-05" db="EMBL/GenBank/DDBJ databases">
        <authorList>
            <person name="Lanie J.A."/>
            <person name="Ng W.-L."/>
            <person name="Kazmierczak K.M."/>
            <person name="Andrzejewski T.M."/>
            <person name="Davidsen T.M."/>
            <person name="Wayne K.J."/>
            <person name="Tettelin H."/>
            <person name="Glass J.I."/>
            <person name="Rusch D."/>
            <person name="Podicherti R."/>
            <person name="Tsui H.-C.T."/>
            <person name="Winkler M.E."/>
        </authorList>
    </citation>
    <scope>NUCLEOTIDE SEQUENCE</scope>
</reference>
<dbReference type="GO" id="GO:0006223">
    <property type="term" value="P:uracil salvage"/>
    <property type="evidence" value="ECO:0007669"/>
    <property type="project" value="InterPro"/>
</dbReference>
<protein>
    <recommendedName>
        <fullName evidence="4">uracil phosphoribosyltransferase</fullName>
        <ecNumber evidence="4">2.4.2.9</ecNumber>
    </recommendedName>
    <alternativeName>
        <fullName evidence="10">UMP pyrophosphorylase</fullName>
    </alternativeName>
</protein>